<proteinExistence type="predicted"/>
<reference evidence="3" key="1">
    <citation type="journal article" date="2021" name="PeerJ">
        <title>Extensive microbial diversity within the chicken gut microbiome revealed by metagenomics and culture.</title>
        <authorList>
            <person name="Gilroy R."/>
            <person name="Ravi A."/>
            <person name="Getino M."/>
            <person name="Pursley I."/>
            <person name="Horton D.L."/>
            <person name="Alikhan N.F."/>
            <person name="Baker D."/>
            <person name="Gharbi K."/>
            <person name="Hall N."/>
            <person name="Watson M."/>
            <person name="Adriaenssens E.M."/>
            <person name="Foster-Nyarko E."/>
            <person name="Jarju S."/>
            <person name="Secka A."/>
            <person name="Antonio M."/>
            <person name="Oren A."/>
            <person name="Chaudhuri R.R."/>
            <person name="La Ragione R."/>
            <person name="Hildebrand F."/>
            <person name="Pallen M.J."/>
        </authorList>
    </citation>
    <scope>NUCLEOTIDE SEQUENCE</scope>
    <source>
        <strain evidence="3">CHK174-6876</strain>
    </source>
</reference>
<evidence type="ECO:0000313" key="3">
    <source>
        <dbReference type="EMBL" id="HJE96599.1"/>
    </source>
</evidence>
<name>A0A921F749_9LACO</name>
<dbReference type="Pfam" id="PF05065">
    <property type="entry name" value="Phage_capsid"/>
    <property type="match status" value="1"/>
</dbReference>
<gene>
    <name evidence="3" type="ORF">K8V00_03170</name>
</gene>
<dbReference type="NCBIfam" id="TIGR01554">
    <property type="entry name" value="major_cap_HK97"/>
    <property type="match status" value="1"/>
</dbReference>
<feature type="domain" description="Phage capsid-like C-terminal" evidence="2">
    <location>
        <begin position="95"/>
        <end position="237"/>
    </location>
</feature>
<dbReference type="Proteomes" id="UP000707535">
    <property type="component" value="Unassembled WGS sequence"/>
</dbReference>
<protein>
    <submittedName>
        <fullName evidence="3">Phage major capsid protein</fullName>
    </submittedName>
</protein>
<dbReference type="EMBL" id="DYXG01000027">
    <property type="protein sequence ID" value="HJE96599.1"/>
    <property type="molecule type" value="Genomic_DNA"/>
</dbReference>
<dbReference type="InterPro" id="IPR024455">
    <property type="entry name" value="Phage_capsid"/>
</dbReference>
<comment type="caution">
    <text evidence="3">The sequence shown here is derived from an EMBL/GenBank/DDBJ whole genome shotgun (WGS) entry which is preliminary data.</text>
</comment>
<organism evidence="3 4">
    <name type="scientific">Ligilactobacillus acidipiscis</name>
    <dbReference type="NCBI Taxonomy" id="89059"/>
    <lineage>
        <taxon>Bacteria</taxon>
        <taxon>Bacillati</taxon>
        <taxon>Bacillota</taxon>
        <taxon>Bacilli</taxon>
        <taxon>Lactobacillales</taxon>
        <taxon>Lactobacillaceae</taxon>
        <taxon>Ligilactobacillus</taxon>
    </lineage>
</organism>
<reference evidence="3" key="2">
    <citation type="submission" date="2021-09" db="EMBL/GenBank/DDBJ databases">
        <authorList>
            <person name="Gilroy R."/>
        </authorList>
    </citation>
    <scope>NUCLEOTIDE SEQUENCE</scope>
    <source>
        <strain evidence="3">CHK174-6876</strain>
    </source>
</reference>
<evidence type="ECO:0000256" key="1">
    <source>
        <dbReference type="ARBA" id="ARBA00004328"/>
    </source>
</evidence>
<dbReference type="InterPro" id="IPR054612">
    <property type="entry name" value="Phage_capsid-like_C"/>
</dbReference>
<evidence type="ECO:0000313" key="4">
    <source>
        <dbReference type="Proteomes" id="UP000707535"/>
    </source>
</evidence>
<accession>A0A921F749</accession>
<sequence length="379" mass="41072">MTIDLNGMANFKNARTAFANAVTEGKDKEEQNTAFADMMNALSEDTVAYIDKMVNSKIDPVLNARTKDSEMTTEEVDFFNALTSDDTTHKESKEVVLPETTVDKIFEDLAKNHSFMQIIGLQNTGLRLKFLKSEATGAAVWGKIYDGIKGQLQATFSDEDANQSKLTAFVAIPNDVKDFGAPWIKTYVTTQIEEAFAVAAEAAFIAGDGKDKPIGLTKSVAKGVSVTDGVYPDKESAGTLTLKDTATAKKELGGIVKALSVKENGEPYAAKGKIYLAVQPGVSIDLETAMTMQNVNGQWVYALPFGLQTVESEFVPEGKIVPFVPDRYDAYSAGNVAIAEFDQTLALEDATLYAAKRFFYGKAVDDNAAKVYDFNAVGK</sequence>
<comment type="subcellular location">
    <subcellularLocation>
        <location evidence="1">Virion</location>
    </subcellularLocation>
</comment>
<evidence type="ECO:0000259" key="2">
    <source>
        <dbReference type="Pfam" id="PF05065"/>
    </source>
</evidence>
<dbReference type="AlphaFoldDB" id="A0A921F749"/>
<dbReference type="SUPFAM" id="SSF56563">
    <property type="entry name" value="Major capsid protein gp5"/>
    <property type="match status" value="1"/>
</dbReference>